<dbReference type="Gene3D" id="3.50.50.60">
    <property type="entry name" value="FAD/NAD(P)-binding domain"/>
    <property type="match status" value="3"/>
</dbReference>
<dbReference type="InterPro" id="IPR000960">
    <property type="entry name" value="Flavin_mOase"/>
</dbReference>
<dbReference type="InterPro" id="IPR050346">
    <property type="entry name" value="FMO-like"/>
</dbReference>
<evidence type="ECO:0000256" key="3">
    <source>
        <dbReference type="ARBA" id="ARBA00009183"/>
    </source>
</evidence>
<keyword evidence="6 18" id="KW-0256">Endoplasmic reticulum</keyword>
<accession>A0A8J1Y9N4</accession>
<keyword evidence="11 18" id="KW-0503">Monooxygenase</keyword>
<dbReference type="InterPro" id="IPR020946">
    <property type="entry name" value="Flavin_mOase-like"/>
</dbReference>
<comment type="cofactor">
    <cofactor evidence="1 18 19">
        <name>FAD</name>
        <dbReference type="ChEBI" id="CHEBI:57692"/>
    </cofactor>
</comment>
<evidence type="ECO:0000256" key="11">
    <source>
        <dbReference type="ARBA" id="ARBA00023033"/>
    </source>
</evidence>
<evidence type="ECO:0000256" key="18">
    <source>
        <dbReference type="PIRNR" id="PIRNR000332"/>
    </source>
</evidence>
<sequence>MTKRVCVVGAGAAGLTTTKWCLQEGLDVICYDKRALVGGLWSLEDEVSRADLNNPADIQCRPFATCQTNDNKEAFAFSDFRLPKDCPINLVPRRVGQYLEDYTDHFNLRPHIKLNTRVVNIKRKHNDHGWLVTTKPIGESHEKVRTDEVDAVVICSGSFNRQYRPSVKGIESFKGEISHAGDFYRPDKFRSKNVLVIGGSTYASEIACDISREAEQTYLSARHGLWPMQRMIGGMPYQYTPIWSRYTNLRYNVSQFDQLFGPFLRRRFNFRDYSMEPTRGLCRMQVATCDDIEFRIAAGALTMKGEIKEMTKNRVTFKDGSSIDGIDSIVFATGFKLSLDFLEEDPSLGPFEPSTSYKYVIPVEDESRSLCFVGLVYMMGPNLVCIELQARLAARVIAGKLMLPSKEEMERSIEKDRMENKETFGEMETYKQLIWVPPYMESIAELIGARPTPWRIFLLFFMDPKLAHQLLFMFPYAPTYRLYGAHSDWEQSRKFIMEIDENLLIPLRTVKYPETPQRGCNKIRVLIGCAILCLIGAWLYSRWITWGRLP</sequence>
<organism evidence="20 21">
    <name type="scientific">Owenia fusiformis</name>
    <name type="common">Polychaete worm</name>
    <dbReference type="NCBI Taxonomy" id="6347"/>
    <lineage>
        <taxon>Eukaryota</taxon>
        <taxon>Metazoa</taxon>
        <taxon>Spiralia</taxon>
        <taxon>Lophotrochozoa</taxon>
        <taxon>Annelida</taxon>
        <taxon>Polychaeta</taxon>
        <taxon>Sedentaria</taxon>
        <taxon>Canalipalpata</taxon>
        <taxon>Sabellida</taxon>
        <taxon>Oweniida</taxon>
        <taxon>Oweniidae</taxon>
        <taxon>Owenia</taxon>
    </lineage>
</organism>
<protein>
    <recommendedName>
        <fullName evidence="19">Flavin-containing monooxygenase</fullName>
        <ecNumber evidence="19">1.-.-.-</ecNumber>
    </recommendedName>
</protein>
<dbReference type="Pfam" id="PF00743">
    <property type="entry name" value="FMO-like"/>
    <property type="match status" value="1"/>
</dbReference>
<name>A0A8J1Y9N4_OWEFU</name>
<evidence type="ECO:0000256" key="12">
    <source>
        <dbReference type="ARBA" id="ARBA00023136"/>
    </source>
</evidence>
<comment type="similarity">
    <text evidence="3 18 19">Belongs to the FMO family.</text>
</comment>
<comment type="caution">
    <text evidence="20">The sequence shown here is derived from an EMBL/GenBank/DDBJ whole genome shotgun (WGS) entry which is preliminary data.</text>
</comment>
<evidence type="ECO:0000256" key="2">
    <source>
        <dbReference type="ARBA" id="ARBA00004389"/>
    </source>
</evidence>
<comment type="catalytic activity">
    <reaction evidence="15">
        <text>hypotaurine + NADPH + O2 + H(+) = taurine + NADP(+) + H2O</text>
        <dbReference type="Rhea" id="RHEA:69819"/>
        <dbReference type="ChEBI" id="CHEBI:15377"/>
        <dbReference type="ChEBI" id="CHEBI:15378"/>
        <dbReference type="ChEBI" id="CHEBI:15379"/>
        <dbReference type="ChEBI" id="CHEBI:57783"/>
        <dbReference type="ChEBI" id="CHEBI:57853"/>
        <dbReference type="ChEBI" id="CHEBI:58349"/>
        <dbReference type="ChEBI" id="CHEBI:507393"/>
        <dbReference type="EC" id="1.14.13.8"/>
    </reaction>
    <physiologicalReaction direction="left-to-right" evidence="15">
        <dbReference type="Rhea" id="RHEA:69820"/>
    </physiologicalReaction>
</comment>
<keyword evidence="5" id="KW-0812">Transmembrane</keyword>
<evidence type="ECO:0000256" key="1">
    <source>
        <dbReference type="ARBA" id="ARBA00001974"/>
    </source>
</evidence>
<evidence type="ECO:0000256" key="13">
    <source>
        <dbReference type="ARBA" id="ARBA00045957"/>
    </source>
</evidence>
<evidence type="ECO:0000256" key="19">
    <source>
        <dbReference type="RuleBase" id="RU361177"/>
    </source>
</evidence>
<comment type="function">
    <text evidence="13">Broad spectrum monooxygenase that catalyzes the oxygenation of a wide variety of nitrogen- and sulfur-containing compounds including xenobiotics. Catalyzes the S-oxygenation of hypotaurine to produce taurine, an organic osmolyte involved in cell volume regulation as well as a variety of cytoprotective and developmental processes. In vitro, catalyzes the N-oxygenation of trimethylamine (TMA) to produce trimethylamine N-oxide (TMAO) and could therefore participate to the detoxification of this compound that is generated by the action of gut microbiota from dietary precursors such as choline, choline containing compounds, betaine or L-carnitine.</text>
</comment>
<dbReference type="GO" id="GO:0050660">
    <property type="term" value="F:flavin adenine dinucleotide binding"/>
    <property type="evidence" value="ECO:0007669"/>
    <property type="project" value="InterPro"/>
</dbReference>
<evidence type="ECO:0000256" key="6">
    <source>
        <dbReference type="ARBA" id="ARBA00022824"/>
    </source>
</evidence>
<keyword evidence="10 18" id="KW-0560">Oxidoreductase</keyword>
<evidence type="ECO:0000256" key="9">
    <source>
        <dbReference type="ARBA" id="ARBA00022989"/>
    </source>
</evidence>
<dbReference type="PIRSF" id="PIRSF000332">
    <property type="entry name" value="FMO"/>
    <property type="match status" value="1"/>
</dbReference>
<dbReference type="FunFam" id="3.50.50.60:FF:000159">
    <property type="entry name" value="Dimethylaniline monooxygenase [N-oxide-forming]"/>
    <property type="match status" value="1"/>
</dbReference>
<keyword evidence="4 18" id="KW-0285">Flavoprotein</keyword>
<dbReference type="SUPFAM" id="SSF51905">
    <property type="entry name" value="FAD/NAD(P)-binding domain"/>
    <property type="match status" value="2"/>
</dbReference>
<dbReference type="OrthoDB" id="66881at2759"/>
<keyword evidence="8 18" id="KW-0521">NADP</keyword>
<dbReference type="GO" id="GO:0050661">
    <property type="term" value="F:NADP binding"/>
    <property type="evidence" value="ECO:0007669"/>
    <property type="project" value="InterPro"/>
</dbReference>
<evidence type="ECO:0000256" key="14">
    <source>
        <dbReference type="ARBA" id="ARBA00047338"/>
    </source>
</evidence>
<dbReference type="PANTHER" id="PTHR23023">
    <property type="entry name" value="DIMETHYLANILINE MONOOXYGENASE"/>
    <property type="match status" value="1"/>
</dbReference>
<keyword evidence="9" id="KW-1133">Transmembrane helix</keyword>
<evidence type="ECO:0000256" key="7">
    <source>
        <dbReference type="ARBA" id="ARBA00022827"/>
    </source>
</evidence>
<evidence type="ECO:0000256" key="17">
    <source>
        <dbReference type="ARBA" id="ARBA00049443"/>
    </source>
</evidence>
<comment type="catalytic activity">
    <reaction evidence="14">
        <text>hypotaurine + NADH + O2 + H(+) = taurine + NAD(+) + H2O</text>
        <dbReference type="Rhea" id="RHEA:74111"/>
        <dbReference type="ChEBI" id="CHEBI:15377"/>
        <dbReference type="ChEBI" id="CHEBI:15378"/>
        <dbReference type="ChEBI" id="CHEBI:15379"/>
        <dbReference type="ChEBI" id="CHEBI:57540"/>
        <dbReference type="ChEBI" id="CHEBI:57853"/>
        <dbReference type="ChEBI" id="CHEBI:57945"/>
        <dbReference type="ChEBI" id="CHEBI:507393"/>
        <dbReference type="EC" id="1.14.13.8"/>
    </reaction>
    <physiologicalReaction direction="left-to-right" evidence="14">
        <dbReference type="Rhea" id="RHEA:74112"/>
    </physiologicalReaction>
</comment>
<comment type="catalytic activity">
    <reaction evidence="16">
        <text>trimethylamine + NADPH + O2 = trimethylamine N-oxide + NADP(+) + H2O</text>
        <dbReference type="Rhea" id="RHEA:31979"/>
        <dbReference type="ChEBI" id="CHEBI:15377"/>
        <dbReference type="ChEBI" id="CHEBI:15379"/>
        <dbReference type="ChEBI" id="CHEBI:15724"/>
        <dbReference type="ChEBI" id="CHEBI:57783"/>
        <dbReference type="ChEBI" id="CHEBI:58349"/>
        <dbReference type="ChEBI" id="CHEBI:58389"/>
        <dbReference type="EC" id="1.14.13.148"/>
    </reaction>
    <physiologicalReaction direction="left-to-right" evidence="16">
        <dbReference type="Rhea" id="RHEA:31980"/>
    </physiologicalReaction>
</comment>
<dbReference type="Proteomes" id="UP000749559">
    <property type="component" value="Unassembled WGS sequence"/>
</dbReference>
<dbReference type="GO" id="GO:0004499">
    <property type="term" value="F:N,N-dimethylaniline monooxygenase activity"/>
    <property type="evidence" value="ECO:0007669"/>
    <property type="project" value="UniProtKB-UniRule"/>
</dbReference>
<evidence type="ECO:0000256" key="15">
    <source>
        <dbReference type="ARBA" id="ARBA00048041"/>
    </source>
</evidence>
<dbReference type="GO" id="GO:0005789">
    <property type="term" value="C:endoplasmic reticulum membrane"/>
    <property type="evidence" value="ECO:0007669"/>
    <property type="project" value="UniProtKB-SubCell"/>
</dbReference>
<dbReference type="AlphaFoldDB" id="A0A8J1Y9N4"/>
<gene>
    <name evidence="20" type="ORF">OFUS_LOCUS6697</name>
</gene>
<proteinExistence type="inferred from homology"/>
<keyword evidence="7 18" id="KW-0274">FAD</keyword>
<evidence type="ECO:0000256" key="10">
    <source>
        <dbReference type="ARBA" id="ARBA00023002"/>
    </source>
</evidence>
<dbReference type="EMBL" id="CAIIXF020000003">
    <property type="protein sequence ID" value="CAH1779942.1"/>
    <property type="molecule type" value="Genomic_DNA"/>
</dbReference>
<dbReference type="PRINTS" id="PR00370">
    <property type="entry name" value="FMOXYGENASE"/>
</dbReference>
<reference evidence="20" key="1">
    <citation type="submission" date="2022-03" db="EMBL/GenBank/DDBJ databases">
        <authorList>
            <person name="Martin C."/>
        </authorList>
    </citation>
    <scope>NUCLEOTIDE SEQUENCE</scope>
</reference>
<comment type="subcellular location">
    <subcellularLocation>
        <location evidence="2">Endoplasmic reticulum membrane</location>
        <topology evidence="2">Single-pass membrane protein</topology>
    </subcellularLocation>
</comment>
<evidence type="ECO:0000256" key="16">
    <source>
        <dbReference type="ARBA" id="ARBA00048088"/>
    </source>
</evidence>
<dbReference type="InterPro" id="IPR036188">
    <property type="entry name" value="FAD/NAD-bd_sf"/>
</dbReference>
<evidence type="ECO:0000313" key="21">
    <source>
        <dbReference type="Proteomes" id="UP000749559"/>
    </source>
</evidence>
<evidence type="ECO:0000313" key="20">
    <source>
        <dbReference type="EMBL" id="CAH1779942.1"/>
    </source>
</evidence>
<evidence type="ECO:0000256" key="5">
    <source>
        <dbReference type="ARBA" id="ARBA00022692"/>
    </source>
</evidence>
<dbReference type="EC" id="1.-.-.-" evidence="19"/>
<keyword evidence="12 18" id="KW-0472">Membrane</keyword>
<keyword evidence="21" id="KW-1185">Reference proteome</keyword>
<comment type="catalytic activity">
    <reaction evidence="17">
        <text>N,N-dimethylaniline + NADPH + O2 + H(+) = N,N-dimethylaniline N-oxide + NADP(+) + H2O</text>
        <dbReference type="Rhea" id="RHEA:24468"/>
        <dbReference type="ChEBI" id="CHEBI:15377"/>
        <dbReference type="ChEBI" id="CHEBI:15378"/>
        <dbReference type="ChEBI" id="CHEBI:15379"/>
        <dbReference type="ChEBI" id="CHEBI:16269"/>
        <dbReference type="ChEBI" id="CHEBI:17735"/>
        <dbReference type="ChEBI" id="CHEBI:57783"/>
        <dbReference type="ChEBI" id="CHEBI:58349"/>
        <dbReference type="EC" id="1.14.13.8"/>
    </reaction>
    <physiologicalReaction direction="left-to-right" evidence="17">
        <dbReference type="Rhea" id="RHEA:24469"/>
    </physiologicalReaction>
</comment>
<evidence type="ECO:0000256" key="4">
    <source>
        <dbReference type="ARBA" id="ARBA00022630"/>
    </source>
</evidence>
<evidence type="ECO:0000256" key="8">
    <source>
        <dbReference type="ARBA" id="ARBA00022857"/>
    </source>
</evidence>
<dbReference type="GO" id="GO:0034899">
    <property type="term" value="F:trimethylamine monooxygenase activity"/>
    <property type="evidence" value="ECO:0007669"/>
    <property type="project" value="UniProtKB-EC"/>
</dbReference>